<name>A0A0L0NEJ7_TOLOC</name>
<evidence type="ECO:0000313" key="1">
    <source>
        <dbReference type="EMBL" id="KND92459.1"/>
    </source>
</evidence>
<dbReference type="Proteomes" id="UP000036947">
    <property type="component" value="Unassembled WGS sequence"/>
</dbReference>
<keyword evidence="2" id="KW-1185">Reference proteome</keyword>
<protein>
    <submittedName>
        <fullName evidence="1">Uncharacterized protein</fullName>
    </submittedName>
</protein>
<reference evidence="1 2" key="1">
    <citation type="journal article" date="2015" name="BMC Genomics">
        <title>The genome of the truffle-parasite Tolypocladium ophioglossoides and the evolution of antifungal peptaibiotics.</title>
        <authorList>
            <person name="Quandt C.A."/>
            <person name="Bushley K.E."/>
            <person name="Spatafora J.W."/>
        </authorList>
    </citation>
    <scope>NUCLEOTIDE SEQUENCE [LARGE SCALE GENOMIC DNA]</scope>
    <source>
        <strain evidence="1 2">CBS 100239</strain>
    </source>
</reference>
<evidence type="ECO:0000313" key="2">
    <source>
        <dbReference type="Proteomes" id="UP000036947"/>
    </source>
</evidence>
<organism evidence="1 2">
    <name type="scientific">Tolypocladium ophioglossoides (strain CBS 100239)</name>
    <name type="common">Snaketongue truffleclub</name>
    <name type="synonym">Elaphocordyceps ophioglossoides</name>
    <dbReference type="NCBI Taxonomy" id="1163406"/>
    <lineage>
        <taxon>Eukaryota</taxon>
        <taxon>Fungi</taxon>
        <taxon>Dikarya</taxon>
        <taxon>Ascomycota</taxon>
        <taxon>Pezizomycotina</taxon>
        <taxon>Sordariomycetes</taxon>
        <taxon>Hypocreomycetidae</taxon>
        <taxon>Hypocreales</taxon>
        <taxon>Ophiocordycipitaceae</taxon>
        <taxon>Tolypocladium</taxon>
    </lineage>
</organism>
<sequence length="181" mass="20350">MCTKSRVRLPSSRAKRLAHACLSDRRHPLRGLANGLNVDLLRPATSDQLWPLRAVEHPASFTLVPSVPPLSPAVTEDYHDSLHHPPDLAARQKRHPWKRPRYRIHQLKPDCGLFYQLRQCNIGASIKSREETHDASARTVPEEMRKSLTTRMTARHARPERDFAQRDGAPLAAAAAAAAAW</sequence>
<proteinExistence type="predicted"/>
<accession>A0A0L0NEJ7</accession>
<comment type="caution">
    <text evidence="1">The sequence shown here is derived from an EMBL/GenBank/DDBJ whole genome shotgun (WGS) entry which is preliminary data.</text>
</comment>
<dbReference type="AlphaFoldDB" id="A0A0L0NEJ7"/>
<dbReference type="OrthoDB" id="10478842at2759"/>
<gene>
    <name evidence="1" type="ORF">TOPH_02711</name>
</gene>
<dbReference type="EMBL" id="LFRF01000005">
    <property type="protein sequence ID" value="KND92459.1"/>
    <property type="molecule type" value="Genomic_DNA"/>
</dbReference>